<gene>
    <name evidence="1" type="ORF">LOY88_003621</name>
</gene>
<dbReference type="EMBL" id="JALBCA010000049">
    <property type="protein sequence ID" value="KAI2386299.1"/>
    <property type="molecule type" value="Genomic_DNA"/>
</dbReference>
<organism evidence="1">
    <name type="scientific">Ophidiomyces ophidiicola</name>
    <dbReference type="NCBI Taxonomy" id="1387563"/>
    <lineage>
        <taxon>Eukaryota</taxon>
        <taxon>Fungi</taxon>
        <taxon>Dikarya</taxon>
        <taxon>Ascomycota</taxon>
        <taxon>Pezizomycotina</taxon>
        <taxon>Eurotiomycetes</taxon>
        <taxon>Eurotiomycetidae</taxon>
        <taxon>Onygenales</taxon>
        <taxon>Onygenaceae</taxon>
        <taxon>Ophidiomyces</taxon>
    </lineage>
</organism>
<protein>
    <submittedName>
        <fullName evidence="1">Uncharacterized protein</fullName>
    </submittedName>
</protein>
<proteinExistence type="predicted"/>
<evidence type="ECO:0000313" key="1">
    <source>
        <dbReference type="EMBL" id="KAI2386299.1"/>
    </source>
</evidence>
<accession>A0ACB8UXU0</accession>
<sequence>MAGQRELVHMEIVSYSGDEGQSPEYTSDDLPSSDADTAAKNTNNNGLKRKGGAGADQDDGNRPKRQRHYFELEMPVTEPGQEPPIHNPELYEEIQRMAERDGVEINPGTTVVLKCEPGEGGSSKMVAEALVADQALPFDGGGEVEGGMGWRGDVEQVNKGREAEKDEQVGDDNVKSTPRPPVSPLTPNGECEQELRDDVDENRGLHILLEGIELAQERDLEHSRLEEELQRSIAAQGEHSIKNPNEEGHRETRGARDPQSTIEIAEEAVRRLSDTLLIQHDQRISYSSSVSLISTEAQSPSRQPSGKSGTVADEPCSPIEQRWQPGVQERPIINAATNGQNDDSELRQPRTNRGFDYDSDELTGREQSSPPPPRPISPIHGLKRIGKNSLLAAFPRVPRFRRMRTWAGRQSLRPDIRRLHTALTLLPYPCVTRPGRRNIIIPPRPPPSILAESPAEEPPPARTNIYPTLPNRDVPIPSIEVAENYLIPAPTGTSGHSDAPRRRARIRIGPPRGRGNRPLGAATTQTRVPAADTAVPLQTIIENVGDLPEARSEVKPETQFVHGEFPAVPATNHSITSTADRGAPRRRANTRRGPPPGRKPKPPNTALAAEAPSTVAAPAVELPAGDINGQPRTEGVEPKAMTPANTAAKRVGEPSGPPQSTLSAGPDQGQEGLHNGTAPPIIQEPNATAAPKTVATAPTRITRAAARAAAAAEAAANAPMETAQAERPEEPSVQDAGPKPKAKAAKAAPKKTMAAAPRAKTAAKNARGAKTKEEEANGTEGEGESGESVPKGGVAKSNKGTKVSSKTSGKGSKAPPKKDGKKK</sequence>
<comment type="caution">
    <text evidence="1">The sequence shown here is derived from an EMBL/GenBank/DDBJ whole genome shotgun (WGS) entry which is preliminary data.</text>
</comment>
<reference evidence="1" key="1">
    <citation type="journal article" date="2022" name="bioRxiv">
        <title>Population genetic analysis of Ophidiomyces ophidiicola, the causative agent of snake fungal disease, indicates recent introductions to the USA.</title>
        <authorList>
            <person name="Ladner J.T."/>
            <person name="Palmer J.M."/>
            <person name="Ettinger C.L."/>
            <person name="Stajich J.E."/>
            <person name="Farrell T.M."/>
            <person name="Glorioso B.M."/>
            <person name="Lawson B."/>
            <person name="Price S.J."/>
            <person name="Stengle A.G."/>
            <person name="Grear D.A."/>
            <person name="Lorch J.M."/>
        </authorList>
    </citation>
    <scope>NUCLEOTIDE SEQUENCE</scope>
    <source>
        <strain evidence="1">NWHC 24266-5</strain>
    </source>
</reference>
<name>A0ACB8UXU0_9EURO</name>